<sequence>MAYKLEDRRTMPRDLSNPLRCEHLFRILSTLEEPCSLSELWEKSKISPGIYYSTIEKNLLQLDLIRYEEKGRSTMVYLTEKGRKLLQVLKDIGFSKITEIR</sequence>
<evidence type="ECO:0000313" key="2">
    <source>
        <dbReference type="Proteomes" id="UP001432202"/>
    </source>
</evidence>
<dbReference type="GeneID" id="89337733"/>
<evidence type="ECO:0000313" key="1">
    <source>
        <dbReference type="EMBL" id="WWQ60367.1"/>
    </source>
</evidence>
<dbReference type="InterPro" id="IPR036388">
    <property type="entry name" value="WH-like_DNA-bd_sf"/>
</dbReference>
<dbReference type="SUPFAM" id="SSF46785">
    <property type="entry name" value="Winged helix' DNA-binding domain"/>
    <property type="match status" value="1"/>
</dbReference>
<dbReference type="InterPro" id="IPR036390">
    <property type="entry name" value="WH_DNA-bd_sf"/>
</dbReference>
<dbReference type="Gene3D" id="1.10.10.10">
    <property type="entry name" value="Winged helix-like DNA-binding domain superfamily/Winged helix DNA-binding domain"/>
    <property type="match status" value="1"/>
</dbReference>
<protein>
    <recommendedName>
        <fullName evidence="3">ArnR1-like winged helix-turn-helix domain-containing protein</fullName>
    </recommendedName>
</protein>
<dbReference type="EMBL" id="CP146016">
    <property type="protein sequence ID" value="WWQ60367.1"/>
    <property type="molecule type" value="Genomic_DNA"/>
</dbReference>
<dbReference type="AlphaFoldDB" id="A0AAX4L0T2"/>
<gene>
    <name evidence="1" type="ORF">V6M85_13150</name>
</gene>
<evidence type="ECO:0008006" key="3">
    <source>
        <dbReference type="Google" id="ProtNLM"/>
    </source>
</evidence>
<dbReference type="RefSeq" id="WP_338601023.1">
    <property type="nucleotide sequence ID" value="NZ_CP146016.1"/>
</dbReference>
<accession>A0AAX4L0T2</accession>
<proteinExistence type="predicted"/>
<organism evidence="1 2">
    <name type="scientific">Sulfolobus tengchongensis</name>
    <dbReference type="NCBI Taxonomy" id="207809"/>
    <lineage>
        <taxon>Archaea</taxon>
        <taxon>Thermoproteota</taxon>
        <taxon>Thermoprotei</taxon>
        <taxon>Sulfolobales</taxon>
        <taxon>Sulfolobaceae</taxon>
        <taxon>Sulfolobus</taxon>
    </lineage>
</organism>
<dbReference type="Proteomes" id="UP001432202">
    <property type="component" value="Chromosome"/>
</dbReference>
<keyword evidence="2" id="KW-1185">Reference proteome</keyword>
<name>A0AAX4L0T2_9CREN</name>
<reference evidence="1 2" key="1">
    <citation type="submission" date="2024-02" db="EMBL/GenBank/DDBJ databases">
        <title>STSV induces naive adaptation in Sulfolobus.</title>
        <authorList>
            <person name="Xiang X."/>
            <person name="Song M."/>
        </authorList>
    </citation>
    <scope>NUCLEOTIDE SEQUENCE [LARGE SCALE GENOMIC DNA]</scope>
    <source>
        <strain evidence="1 2">RT2</strain>
    </source>
</reference>